<dbReference type="Pfam" id="PF07679">
    <property type="entry name" value="I-set"/>
    <property type="match status" value="1"/>
</dbReference>
<feature type="region of interest" description="Disordered" evidence="5">
    <location>
        <begin position="221"/>
        <end position="271"/>
    </location>
</feature>
<keyword evidence="6" id="KW-0472">Membrane</keyword>
<name>A0A146XH50_FUNHE</name>
<keyword evidence="2" id="KW-1015">Disulfide bond</keyword>
<keyword evidence="6" id="KW-1133">Transmembrane helix</keyword>
<dbReference type="Gene3D" id="2.60.40.10">
    <property type="entry name" value="Immunoglobulins"/>
    <property type="match status" value="2"/>
</dbReference>
<dbReference type="InterPro" id="IPR007110">
    <property type="entry name" value="Ig-like_dom"/>
</dbReference>
<dbReference type="SUPFAM" id="SSF48726">
    <property type="entry name" value="Immunoglobulin"/>
    <property type="match status" value="2"/>
</dbReference>
<dbReference type="InterPro" id="IPR003599">
    <property type="entry name" value="Ig_sub"/>
</dbReference>
<feature type="transmembrane region" description="Helical" evidence="6">
    <location>
        <begin position="190"/>
        <end position="212"/>
    </location>
</feature>
<evidence type="ECO:0000313" key="9">
    <source>
        <dbReference type="Ensembl" id="ENSFHEP00000025217.1"/>
    </source>
</evidence>
<dbReference type="InterPro" id="IPR013098">
    <property type="entry name" value="Ig_I-set"/>
</dbReference>
<reference evidence="9" key="2">
    <citation type="submission" date="2025-05" db="UniProtKB">
        <authorList>
            <consortium name="Ensembl"/>
        </authorList>
    </citation>
    <scope>IDENTIFICATION</scope>
</reference>
<dbReference type="PANTHER" id="PTHR44337:SF20">
    <property type="entry name" value="CARCINOEMBRYONIC ANTIGEN-RELATED CELL ADHESION MOLECULE 5-RELATED"/>
    <property type="match status" value="1"/>
</dbReference>
<feature type="domain" description="Ig-like" evidence="7">
    <location>
        <begin position="1"/>
        <end position="81"/>
    </location>
</feature>
<evidence type="ECO:0000256" key="4">
    <source>
        <dbReference type="ARBA" id="ARBA00023319"/>
    </source>
</evidence>
<keyword evidence="10" id="KW-1185">Reference proteome</keyword>
<keyword evidence="6" id="KW-0812">Transmembrane</keyword>
<evidence type="ECO:0000259" key="7">
    <source>
        <dbReference type="PROSITE" id="PS50835"/>
    </source>
</evidence>
<reference evidence="8" key="1">
    <citation type="submission" date="2015-01" db="EMBL/GenBank/DDBJ databases">
        <title>EvidentialGene: Evidence-directed Construction of Complete mRNA Transcriptomes without Genomes.</title>
        <authorList>
            <person name="Gilbert D.G."/>
        </authorList>
    </citation>
    <scope>NUCLEOTIDE SEQUENCE</scope>
</reference>
<dbReference type="Pfam" id="PF13895">
    <property type="entry name" value="Ig_2"/>
    <property type="match status" value="1"/>
</dbReference>
<keyword evidence="3" id="KW-0325">Glycoprotein</keyword>
<proteinExistence type="predicted"/>
<evidence type="ECO:0000256" key="3">
    <source>
        <dbReference type="ARBA" id="ARBA00023180"/>
    </source>
</evidence>
<keyword evidence="4" id="KW-0393">Immunoglobulin domain</keyword>
<evidence type="ECO:0000313" key="10">
    <source>
        <dbReference type="Proteomes" id="UP000265000"/>
    </source>
</evidence>
<feature type="compositionally biased region" description="Polar residues" evidence="5">
    <location>
        <begin position="221"/>
        <end position="243"/>
    </location>
</feature>
<dbReference type="InterPro" id="IPR036179">
    <property type="entry name" value="Ig-like_dom_sf"/>
</dbReference>
<dbReference type="PANTHER" id="PTHR44337">
    <property type="entry name" value="CARCINOEMBRYONIC ANTIGEN-RELATED CELL ADHESION MOLECULE 8"/>
    <property type="match status" value="1"/>
</dbReference>
<dbReference type="InterPro" id="IPR003598">
    <property type="entry name" value="Ig_sub2"/>
</dbReference>
<dbReference type="AlphaFoldDB" id="A0A146XH50"/>
<dbReference type="Proteomes" id="UP000265000">
    <property type="component" value="Unplaced"/>
</dbReference>
<evidence type="ECO:0000256" key="5">
    <source>
        <dbReference type="SAM" id="MobiDB-lite"/>
    </source>
</evidence>
<feature type="region of interest" description="Disordered" evidence="5">
    <location>
        <begin position="322"/>
        <end position="365"/>
    </location>
</feature>
<evidence type="ECO:0000256" key="6">
    <source>
        <dbReference type="SAM" id="Phobius"/>
    </source>
</evidence>
<sequence>MVAPHGTDLVEFISTVSLSCSSSGSSLSFFWTNSSSNVTASDRVQISVTDEGTKLTIVNVTRHDKGPYICNVFNPVSKDISDPVNLFISYGPDNIQLMVSPSKEKYPEGSDISLRCSVESEPVPQYLWFMDGNRLSNTGPELSLTNIQVNQSGNYSCQTFNSKTMRYITSQPSAIIVHESTPSSGLSTGVIVAIVVVCLVVVIGLGVGYYMVSKKPWKNPFSENTSRTTGGNNQSNADNSSEEMNYARLKFPKKTKVNKNPADSDNPLSEYTQVRVNNDRSAASGPPADEQSYTEVKIPTNRTGWVQQAQTGFSSSDYAQIRVNSDRHPVPPPKTYKPQIDKRLAPQPGANGEPVYGVVNKSQRR</sequence>
<dbReference type="Ensembl" id="ENSFHET00000005790.1">
    <property type="protein sequence ID" value="ENSFHEP00000025217.1"/>
    <property type="gene ID" value="ENSFHEG00000007297.1"/>
</dbReference>
<dbReference type="SMART" id="SM00408">
    <property type="entry name" value="IGc2"/>
    <property type="match status" value="2"/>
</dbReference>
<keyword evidence="1" id="KW-0732">Signal</keyword>
<evidence type="ECO:0000313" key="8">
    <source>
        <dbReference type="EMBL" id="JAR41451.1"/>
    </source>
</evidence>
<feature type="compositionally biased region" description="Polar residues" evidence="5">
    <location>
        <begin position="261"/>
        <end position="271"/>
    </location>
</feature>
<dbReference type="GeneTree" id="ENSGT01100000263479"/>
<evidence type="ECO:0000256" key="1">
    <source>
        <dbReference type="ARBA" id="ARBA00022729"/>
    </source>
</evidence>
<dbReference type="InterPro" id="IPR013783">
    <property type="entry name" value="Ig-like_fold"/>
</dbReference>
<dbReference type="InterPro" id="IPR052598">
    <property type="entry name" value="IgSF_CEA-related"/>
</dbReference>
<feature type="domain" description="Ig-like" evidence="7">
    <location>
        <begin position="92"/>
        <end position="169"/>
    </location>
</feature>
<dbReference type="EMBL" id="GCES01044872">
    <property type="protein sequence ID" value="JAR41451.1"/>
    <property type="molecule type" value="Transcribed_RNA"/>
</dbReference>
<accession>A0A146XH50</accession>
<organism evidence="8">
    <name type="scientific">Fundulus heteroclitus</name>
    <name type="common">Killifish</name>
    <name type="synonym">Mummichog</name>
    <dbReference type="NCBI Taxonomy" id="8078"/>
    <lineage>
        <taxon>Eukaryota</taxon>
        <taxon>Metazoa</taxon>
        <taxon>Chordata</taxon>
        <taxon>Craniata</taxon>
        <taxon>Vertebrata</taxon>
        <taxon>Euteleostomi</taxon>
        <taxon>Actinopterygii</taxon>
        <taxon>Neopterygii</taxon>
        <taxon>Teleostei</taxon>
        <taxon>Neoteleostei</taxon>
        <taxon>Acanthomorphata</taxon>
        <taxon>Ovalentaria</taxon>
        <taxon>Atherinomorphae</taxon>
        <taxon>Cyprinodontiformes</taxon>
        <taxon>Fundulidae</taxon>
        <taxon>Fundulus</taxon>
    </lineage>
</organism>
<dbReference type="PROSITE" id="PS50835">
    <property type="entry name" value="IG_LIKE"/>
    <property type="match status" value="2"/>
</dbReference>
<evidence type="ECO:0000256" key="2">
    <source>
        <dbReference type="ARBA" id="ARBA00023157"/>
    </source>
</evidence>
<protein>
    <submittedName>
        <fullName evidence="8">Hemicentin-1-like protein</fullName>
    </submittedName>
</protein>
<dbReference type="SMART" id="SM00409">
    <property type="entry name" value="IG"/>
    <property type="match status" value="2"/>
</dbReference>